<dbReference type="EMBL" id="JBEVYD010000008">
    <property type="protein sequence ID" value="KAL3231120.1"/>
    <property type="molecule type" value="Genomic_DNA"/>
</dbReference>
<keyword evidence="11" id="KW-1185">Reference proteome</keyword>
<keyword evidence="5" id="KW-0325">Glycoprotein</keyword>
<dbReference type="SMART" id="SM00768">
    <property type="entry name" value="X8"/>
    <property type="match status" value="1"/>
</dbReference>
<evidence type="ECO:0000256" key="7">
    <source>
        <dbReference type="RuleBase" id="RU361209"/>
    </source>
</evidence>
<feature type="chain" id="PRO_5044978818" description="1,3-beta-glucanosyltransferase" evidence="7">
    <location>
        <begin position="21"/>
        <end position="553"/>
    </location>
</feature>
<comment type="caution">
    <text evidence="10">The sequence shown here is derived from an EMBL/GenBank/DDBJ whole genome shotgun (WGS) entry which is preliminary data.</text>
</comment>
<evidence type="ECO:0000256" key="2">
    <source>
        <dbReference type="ARBA" id="ARBA00007528"/>
    </source>
</evidence>
<name>A0ABR4NS56_9SACH</name>
<evidence type="ECO:0000256" key="6">
    <source>
        <dbReference type="ARBA" id="ARBA00023316"/>
    </source>
</evidence>
<comment type="similarity">
    <text evidence="2 7">Belongs to the glycosyl hydrolase 72 family.</text>
</comment>
<feature type="domain" description="X8" evidence="9">
    <location>
        <begin position="402"/>
        <end position="468"/>
    </location>
</feature>
<accession>A0ABR4NS56</accession>
<evidence type="ECO:0000256" key="3">
    <source>
        <dbReference type="ARBA" id="ARBA00022622"/>
    </source>
</evidence>
<dbReference type="InterPro" id="IPR017853">
    <property type="entry name" value="GH"/>
</dbReference>
<proteinExistence type="inferred from homology"/>
<keyword evidence="3 7" id="KW-0336">GPI-anchor</keyword>
<comment type="function">
    <text evidence="7">Splits internally a 1,3-beta-glucan molecule and transfers the newly generated reducing end (the donor) to the non-reducing end of another 1,3-beta-glucan molecule (the acceptor) forming a 1,3-beta linkage, resulting in the elongation of 1,3-beta-glucan chains in the cell wall.</text>
</comment>
<sequence>MRIRKTILLAQIISLNFTHGNTTDEWKYDRWSSHLPTIEIKGNKFYSTSTNEQFFMKGIAYQQQVNVSNDGSERFKDPLSDVESCLRDIPYLTELGVNTIRVYHIDTHSSHDICMKALSEAGIYVLVDLAEPGVSINRDRPAWDVEIWQRYRDVIDSLHFYSNILGFFAGNEVTNSESNTDASPFVKAAIRDTKNYINLKGYRNIPVGYSTNDDINTRLNLANYFVCSDTKADFYGVNIYEWCGYSSYGTSGYKERTEEFTNYPIPVFFSEFGCNLVRPRPFTEVNALFGRKMASVWSGGIVYMYFEEENGYGVVNITANNSVKKLPDFYNLKMAYTKSIPSNIYDPDWIKPLKREVHKSLLECPERSRANNWYASDILPPTPDDEKCECLENILPCHIEPLRNEQYKNDYIAMFDYICGEIDCSEISSNGSTGKYGDYSDCETNQKLSLMFSILEFSKGNETLNCPNKNDYAWFNKDIQITSPRCREILQHIKSTSIKEDRTKDDKKTEETLDKTQSIILDLDPRPNIASISTSGYNIFIGMLIIIGISSII</sequence>
<dbReference type="EC" id="2.4.1.-" evidence="7"/>
<evidence type="ECO:0000256" key="4">
    <source>
        <dbReference type="ARBA" id="ARBA00022729"/>
    </source>
</evidence>
<keyword evidence="6" id="KW-0961">Cell wall biogenesis/degradation</keyword>
<feature type="signal peptide" evidence="7">
    <location>
        <begin position="1"/>
        <end position="20"/>
    </location>
</feature>
<dbReference type="PANTHER" id="PTHR31468:SF10">
    <property type="entry name" value="1,3-BETA-GLUCANOSYLTRANSFERASE GAS2"/>
    <property type="match status" value="1"/>
</dbReference>
<dbReference type="SUPFAM" id="SSF51445">
    <property type="entry name" value="(Trans)glycosidases"/>
    <property type="match status" value="1"/>
</dbReference>
<gene>
    <name evidence="10" type="ORF">RNJ44_00759</name>
</gene>
<dbReference type="InterPro" id="IPR012946">
    <property type="entry name" value="X8"/>
</dbReference>
<evidence type="ECO:0000256" key="5">
    <source>
        <dbReference type="ARBA" id="ARBA00023180"/>
    </source>
</evidence>
<dbReference type="InterPro" id="IPR004886">
    <property type="entry name" value="Glucanosyltransferase"/>
</dbReference>
<dbReference type="Gene3D" id="1.20.58.1040">
    <property type="match status" value="1"/>
</dbReference>
<keyword evidence="8" id="KW-0812">Transmembrane</keyword>
<dbReference type="Gene3D" id="3.20.20.80">
    <property type="entry name" value="Glycosidases"/>
    <property type="match status" value="1"/>
</dbReference>
<dbReference type="Pfam" id="PF03198">
    <property type="entry name" value="Glyco_hydro_72"/>
    <property type="match status" value="1"/>
</dbReference>
<evidence type="ECO:0000256" key="1">
    <source>
        <dbReference type="ARBA" id="ARBA00004589"/>
    </source>
</evidence>
<keyword evidence="7 8" id="KW-0472">Membrane</keyword>
<organism evidence="10 11">
    <name type="scientific">Nakaseomyces bracarensis</name>
    <dbReference type="NCBI Taxonomy" id="273131"/>
    <lineage>
        <taxon>Eukaryota</taxon>
        <taxon>Fungi</taxon>
        <taxon>Dikarya</taxon>
        <taxon>Ascomycota</taxon>
        <taxon>Saccharomycotina</taxon>
        <taxon>Saccharomycetes</taxon>
        <taxon>Saccharomycetales</taxon>
        <taxon>Saccharomycetaceae</taxon>
        <taxon>Nakaseomyces</taxon>
    </lineage>
</organism>
<protein>
    <recommendedName>
        <fullName evidence="7">1,3-beta-glucanosyltransferase</fullName>
        <ecNumber evidence="7">2.4.1.-</ecNumber>
    </recommendedName>
</protein>
<evidence type="ECO:0000259" key="9">
    <source>
        <dbReference type="SMART" id="SM00768"/>
    </source>
</evidence>
<keyword evidence="8" id="KW-1133">Transmembrane helix</keyword>
<dbReference type="PANTHER" id="PTHR31468">
    <property type="entry name" value="1,3-BETA-GLUCANOSYLTRANSFERASE GAS1"/>
    <property type="match status" value="1"/>
</dbReference>
<feature type="transmembrane region" description="Helical" evidence="8">
    <location>
        <begin position="535"/>
        <end position="552"/>
    </location>
</feature>
<keyword evidence="4 7" id="KW-0732">Signal</keyword>
<dbReference type="Proteomes" id="UP001623330">
    <property type="component" value="Unassembled WGS sequence"/>
</dbReference>
<keyword evidence="7" id="KW-0808">Transferase</keyword>
<dbReference type="Pfam" id="PF07983">
    <property type="entry name" value="X8"/>
    <property type="match status" value="1"/>
</dbReference>
<evidence type="ECO:0000313" key="11">
    <source>
        <dbReference type="Proteomes" id="UP001623330"/>
    </source>
</evidence>
<reference evidence="10 11" key="1">
    <citation type="submission" date="2024-05" db="EMBL/GenBank/DDBJ databases">
        <title>Long read based assembly of the Candida bracarensis genome reveals expanded adhesin content.</title>
        <authorList>
            <person name="Marcet-Houben M."/>
            <person name="Ksiezopolska E."/>
            <person name="Gabaldon T."/>
        </authorList>
    </citation>
    <scope>NUCLEOTIDE SEQUENCE [LARGE SCALE GENOMIC DNA]</scope>
    <source>
        <strain evidence="10 11">CBM6</strain>
    </source>
</reference>
<comment type="subcellular location">
    <subcellularLocation>
        <location evidence="7">Cell membrane</location>
        <topology evidence="7">Lipid-anchor</topology>
        <topology evidence="7">GPI-anchor</topology>
    </subcellularLocation>
    <subcellularLocation>
        <location evidence="1">Membrane</location>
        <topology evidence="1">Lipid-anchor</topology>
        <topology evidence="1">GPI-anchor</topology>
    </subcellularLocation>
</comment>
<evidence type="ECO:0000313" key="10">
    <source>
        <dbReference type="EMBL" id="KAL3231120.1"/>
    </source>
</evidence>
<evidence type="ECO:0000256" key="8">
    <source>
        <dbReference type="SAM" id="Phobius"/>
    </source>
</evidence>
<keyword evidence="7" id="KW-0449">Lipoprotein</keyword>